<protein>
    <submittedName>
        <fullName evidence="2">Uncharacterized protein</fullName>
    </submittedName>
</protein>
<name>A0A7X0M5F4_9ACTN</name>
<organism evidence="2 3">
    <name type="scientific">Sphaerisporangium rubeum</name>
    <dbReference type="NCBI Taxonomy" id="321317"/>
    <lineage>
        <taxon>Bacteria</taxon>
        <taxon>Bacillati</taxon>
        <taxon>Actinomycetota</taxon>
        <taxon>Actinomycetes</taxon>
        <taxon>Streptosporangiales</taxon>
        <taxon>Streptosporangiaceae</taxon>
        <taxon>Sphaerisporangium</taxon>
    </lineage>
</organism>
<evidence type="ECO:0000313" key="2">
    <source>
        <dbReference type="EMBL" id="MBB6472142.1"/>
    </source>
</evidence>
<feature type="region of interest" description="Disordered" evidence="1">
    <location>
        <begin position="107"/>
        <end position="147"/>
    </location>
</feature>
<gene>
    <name evidence="2" type="ORF">BJ992_001573</name>
</gene>
<evidence type="ECO:0000313" key="3">
    <source>
        <dbReference type="Proteomes" id="UP000555564"/>
    </source>
</evidence>
<evidence type="ECO:0000256" key="1">
    <source>
        <dbReference type="SAM" id="MobiDB-lite"/>
    </source>
</evidence>
<feature type="compositionally biased region" description="Polar residues" evidence="1">
    <location>
        <begin position="117"/>
        <end position="141"/>
    </location>
</feature>
<accession>A0A7X0M5F4</accession>
<proteinExistence type="predicted"/>
<dbReference type="EMBL" id="JACHIU010000001">
    <property type="protein sequence ID" value="MBB6472142.1"/>
    <property type="molecule type" value="Genomic_DNA"/>
</dbReference>
<keyword evidence="3" id="KW-1185">Reference proteome</keyword>
<dbReference type="AlphaFoldDB" id="A0A7X0M5F4"/>
<reference evidence="2 3" key="1">
    <citation type="submission" date="2020-08" db="EMBL/GenBank/DDBJ databases">
        <title>Sequencing the genomes of 1000 actinobacteria strains.</title>
        <authorList>
            <person name="Klenk H.-P."/>
        </authorList>
    </citation>
    <scope>NUCLEOTIDE SEQUENCE [LARGE SCALE GENOMIC DNA]</scope>
    <source>
        <strain evidence="2 3">DSM 44936</strain>
    </source>
</reference>
<dbReference type="Proteomes" id="UP000555564">
    <property type="component" value="Unassembled WGS sequence"/>
</dbReference>
<comment type="caution">
    <text evidence="2">The sequence shown here is derived from an EMBL/GenBank/DDBJ whole genome shotgun (WGS) entry which is preliminary data.</text>
</comment>
<sequence length="147" mass="14761">MTTAETRNDVASTTIATGAVSTVTSIPPTAAPVVPTVALLSISPLFAASNRSRGTSSGVNDCAATADNNPAAPVATATTYRCHIRSTPSTARAGITPSTSICARSVTTRTRRYGSRPTHTPAGSPSTRCGSSATALSTPISTADAPR</sequence>